<dbReference type="GO" id="GO:0030527">
    <property type="term" value="F:structural constituent of chromatin"/>
    <property type="evidence" value="ECO:0007669"/>
    <property type="project" value="InterPro"/>
</dbReference>
<accession>J3LWN8</accession>
<reference evidence="3" key="1">
    <citation type="journal article" date="2013" name="Nat. Commun.">
        <title>Whole-genome sequencing of Oryza brachyantha reveals mechanisms underlying Oryza genome evolution.</title>
        <authorList>
            <person name="Chen J."/>
            <person name="Huang Q."/>
            <person name="Gao D."/>
            <person name="Wang J."/>
            <person name="Lang Y."/>
            <person name="Liu T."/>
            <person name="Li B."/>
            <person name="Bai Z."/>
            <person name="Luis Goicoechea J."/>
            <person name="Liang C."/>
            <person name="Chen C."/>
            <person name="Zhang W."/>
            <person name="Sun S."/>
            <person name="Liao Y."/>
            <person name="Zhang X."/>
            <person name="Yang L."/>
            <person name="Song C."/>
            <person name="Wang M."/>
            <person name="Shi J."/>
            <person name="Liu G."/>
            <person name="Liu J."/>
            <person name="Zhou H."/>
            <person name="Zhou W."/>
            <person name="Yu Q."/>
            <person name="An N."/>
            <person name="Chen Y."/>
            <person name="Cai Q."/>
            <person name="Wang B."/>
            <person name="Liu B."/>
            <person name="Min J."/>
            <person name="Huang Y."/>
            <person name="Wu H."/>
            <person name="Li Z."/>
            <person name="Zhang Y."/>
            <person name="Yin Y."/>
            <person name="Song W."/>
            <person name="Jiang J."/>
            <person name="Jackson S.A."/>
            <person name="Wing R.A."/>
            <person name="Wang J."/>
            <person name="Chen M."/>
        </authorList>
    </citation>
    <scope>NUCLEOTIDE SEQUENCE [LARGE SCALE GENOMIC DNA]</scope>
    <source>
        <strain evidence="3">cv. IRGC 101232</strain>
    </source>
</reference>
<dbReference type="PRINTS" id="PR00620">
    <property type="entry name" value="HISTONEH2A"/>
</dbReference>
<comment type="subcellular location">
    <subcellularLocation>
        <location evidence="1">Nucleus</location>
    </subcellularLocation>
</comment>
<dbReference type="SUPFAM" id="SSF47113">
    <property type="entry name" value="Histone-fold"/>
    <property type="match status" value="1"/>
</dbReference>
<keyword evidence="1" id="KW-0539">Nucleus</keyword>
<dbReference type="SMART" id="SM00414">
    <property type="entry name" value="H2A"/>
    <property type="match status" value="1"/>
</dbReference>
<dbReference type="GO" id="GO:0000786">
    <property type="term" value="C:nucleosome"/>
    <property type="evidence" value="ECO:0007669"/>
    <property type="project" value="UniProtKB-KW"/>
</dbReference>
<proteinExistence type="inferred from homology"/>
<dbReference type="GO" id="GO:0046982">
    <property type="term" value="F:protein heterodimerization activity"/>
    <property type="evidence" value="ECO:0007669"/>
    <property type="project" value="InterPro"/>
</dbReference>
<dbReference type="STRING" id="4533.J3LWN8"/>
<dbReference type="PANTHER" id="PTHR23430">
    <property type="entry name" value="HISTONE H2A"/>
    <property type="match status" value="1"/>
</dbReference>
<sequence length="76" mass="8390">MLSTSLRVSMPRLSTSSLSSSSLPRRPVYLTAVLKYLATEVLELVGNAVRDNKKNRIIPRHVLLAIRNGKELGSTI</sequence>
<keyword evidence="4" id="KW-1185">Reference proteome</keyword>
<feature type="region of interest" description="Disordered" evidence="2">
    <location>
        <begin position="1"/>
        <end position="22"/>
    </location>
</feature>
<name>J3LWN8_ORYBR</name>
<dbReference type="InterPro" id="IPR002119">
    <property type="entry name" value="Histone_H2A"/>
</dbReference>
<comment type="subunit">
    <text evidence="1">The nucleosome is a histone octamer containing two molecules each of H2A, H2B, H3 and H4 assembled in one H3-H4 heterotetramer and two H2A-H2B heterodimers. The octamer wraps approximately 147 bp of DNA.</text>
</comment>
<keyword evidence="1" id="KW-0544">Nucleosome core</keyword>
<dbReference type="AlphaFoldDB" id="J3LWN8"/>
<evidence type="ECO:0000313" key="4">
    <source>
        <dbReference type="Proteomes" id="UP000006038"/>
    </source>
</evidence>
<evidence type="ECO:0000256" key="1">
    <source>
        <dbReference type="RuleBase" id="RU003767"/>
    </source>
</evidence>
<dbReference type="GO" id="GO:0003677">
    <property type="term" value="F:DNA binding"/>
    <property type="evidence" value="ECO:0007669"/>
    <property type="project" value="UniProtKB-KW"/>
</dbReference>
<evidence type="ECO:0000313" key="3">
    <source>
        <dbReference type="EnsemblPlants" id="OB04G15630.1"/>
    </source>
</evidence>
<feature type="compositionally biased region" description="Low complexity" evidence="2">
    <location>
        <begin position="9"/>
        <end position="22"/>
    </location>
</feature>
<dbReference type="EnsemblPlants" id="OB04G15630.1">
    <property type="protein sequence ID" value="OB04G15630.1"/>
    <property type="gene ID" value="OB04G15630"/>
</dbReference>
<dbReference type="Gene3D" id="1.10.20.10">
    <property type="entry name" value="Histone, subunit A"/>
    <property type="match status" value="1"/>
</dbReference>
<dbReference type="eggNOG" id="KOG1756">
    <property type="taxonomic scope" value="Eukaryota"/>
</dbReference>
<comment type="similarity">
    <text evidence="1">Belongs to the histone H2A family.</text>
</comment>
<dbReference type="InterPro" id="IPR009072">
    <property type="entry name" value="Histone-fold"/>
</dbReference>
<reference evidence="3" key="2">
    <citation type="submission" date="2013-04" db="UniProtKB">
        <authorList>
            <consortium name="EnsemblPlants"/>
        </authorList>
    </citation>
    <scope>IDENTIFICATION</scope>
</reference>
<protein>
    <recommendedName>
        <fullName evidence="1">Histone H2A</fullName>
    </recommendedName>
</protein>
<organism evidence="3">
    <name type="scientific">Oryza brachyantha</name>
    <name type="common">malo sina</name>
    <dbReference type="NCBI Taxonomy" id="4533"/>
    <lineage>
        <taxon>Eukaryota</taxon>
        <taxon>Viridiplantae</taxon>
        <taxon>Streptophyta</taxon>
        <taxon>Embryophyta</taxon>
        <taxon>Tracheophyta</taxon>
        <taxon>Spermatophyta</taxon>
        <taxon>Magnoliopsida</taxon>
        <taxon>Liliopsida</taxon>
        <taxon>Poales</taxon>
        <taxon>Poaceae</taxon>
        <taxon>BOP clade</taxon>
        <taxon>Oryzoideae</taxon>
        <taxon>Oryzeae</taxon>
        <taxon>Oryzinae</taxon>
        <taxon>Oryza</taxon>
    </lineage>
</organism>
<dbReference type="Gramene" id="OB04G15630.1">
    <property type="protein sequence ID" value="OB04G15630.1"/>
    <property type="gene ID" value="OB04G15630"/>
</dbReference>
<keyword evidence="1" id="KW-0158">Chromosome</keyword>
<dbReference type="GO" id="GO:0005634">
    <property type="term" value="C:nucleus"/>
    <property type="evidence" value="ECO:0007669"/>
    <property type="project" value="UniProtKB-SubCell"/>
</dbReference>
<keyword evidence="1" id="KW-0238">DNA-binding</keyword>
<evidence type="ECO:0000256" key="2">
    <source>
        <dbReference type="SAM" id="MobiDB-lite"/>
    </source>
</evidence>
<dbReference type="Proteomes" id="UP000006038">
    <property type="component" value="Chromosome 4"/>
</dbReference>
<dbReference type="HOGENOM" id="CLU_2658476_0_0_1"/>